<keyword evidence="3" id="KW-1185">Reference proteome</keyword>
<dbReference type="AlphaFoldDB" id="G4NHZ9"/>
<proteinExistence type="predicted"/>
<dbReference type="HOGENOM" id="CLU_2085302_0_0_1"/>
<reference evidence="2 3" key="1">
    <citation type="journal article" date="2005" name="Nature">
        <title>The genome sequence of the rice blast fungus Magnaporthe grisea.</title>
        <authorList>
            <person name="Dean R.A."/>
            <person name="Talbot N.J."/>
            <person name="Ebbole D.J."/>
            <person name="Farman M.L."/>
            <person name="Mitchell T.K."/>
            <person name="Orbach M.J."/>
            <person name="Thon M."/>
            <person name="Kulkarni R."/>
            <person name="Xu J.R."/>
            <person name="Pan H."/>
            <person name="Read N.D."/>
            <person name="Lee Y.H."/>
            <person name="Carbone I."/>
            <person name="Brown D."/>
            <person name="Oh Y.Y."/>
            <person name="Donofrio N."/>
            <person name="Jeong J.S."/>
            <person name="Soanes D.M."/>
            <person name="Djonovic S."/>
            <person name="Kolomiets E."/>
            <person name="Rehmeyer C."/>
            <person name="Li W."/>
            <person name="Harding M."/>
            <person name="Kim S."/>
            <person name="Lebrun M.H."/>
            <person name="Bohnert H."/>
            <person name="Coughlan S."/>
            <person name="Butler J."/>
            <person name="Calvo S."/>
            <person name="Ma L.J."/>
            <person name="Nicol R."/>
            <person name="Purcell S."/>
            <person name="Nusbaum C."/>
            <person name="Galagan J.E."/>
            <person name="Birren B.W."/>
        </authorList>
    </citation>
    <scope>NUCLEOTIDE SEQUENCE [LARGE SCALE GENOMIC DNA]</scope>
    <source>
        <strain evidence="3">70-15 / ATCC MYA-4617 / FGSC 8958</strain>
    </source>
</reference>
<accession>G4NHZ9</accession>
<dbReference type="EMBL" id="CM001236">
    <property type="protein sequence ID" value="EHA47859.1"/>
    <property type="molecule type" value="Genomic_DNA"/>
</dbReference>
<sequence length="117" mass="12611">MLLQERVRQGSPVGSSRARAQTAGLQTARRFRDPAAARQGFCSCCRQQQSLRFRVLGKVQQAPTRGRPEVDGYGQAVVVGLVGPGFDGTGRGGHGSDCQEGGKLEQDCLELHVEDKE</sequence>
<evidence type="ECO:0000256" key="1">
    <source>
        <dbReference type="SAM" id="MobiDB-lite"/>
    </source>
</evidence>
<dbReference type="InParanoid" id="G4NHZ9"/>
<feature type="region of interest" description="Disordered" evidence="1">
    <location>
        <begin position="1"/>
        <end position="26"/>
    </location>
</feature>
<dbReference type="RefSeq" id="XP_003720226.1">
    <property type="nucleotide sequence ID" value="XM_003720178.1"/>
</dbReference>
<gene>
    <name evidence="2" type="ORF">MGG_17791</name>
</gene>
<dbReference type="Proteomes" id="UP000009058">
    <property type="component" value="Chromosome 6"/>
</dbReference>
<dbReference type="GeneID" id="12987240"/>
<dbReference type="VEuPathDB" id="FungiDB:MGG_17791"/>
<dbReference type="KEGG" id="mgr:MGG_17791"/>
<name>G4NHZ9_PYRO7</name>
<protein>
    <submittedName>
        <fullName evidence="2">Uncharacterized protein</fullName>
    </submittedName>
</protein>
<evidence type="ECO:0000313" key="3">
    <source>
        <dbReference type="Proteomes" id="UP000009058"/>
    </source>
</evidence>
<organism evidence="2 3">
    <name type="scientific">Pyricularia oryzae (strain 70-15 / ATCC MYA-4617 / FGSC 8958)</name>
    <name type="common">Rice blast fungus</name>
    <name type="synonym">Magnaporthe oryzae</name>
    <dbReference type="NCBI Taxonomy" id="242507"/>
    <lineage>
        <taxon>Eukaryota</taxon>
        <taxon>Fungi</taxon>
        <taxon>Dikarya</taxon>
        <taxon>Ascomycota</taxon>
        <taxon>Pezizomycotina</taxon>
        <taxon>Sordariomycetes</taxon>
        <taxon>Sordariomycetidae</taxon>
        <taxon>Magnaporthales</taxon>
        <taxon>Pyriculariaceae</taxon>
        <taxon>Pyricularia</taxon>
    </lineage>
</organism>
<reference key="2">
    <citation type="submission" date="2011-05" db="EMBL/GenBank/DDBJ databases">
        <title>The Genome Sequence of Magnaporthe oryzae 70-15.</title>
        <authorList>
            <consortium name="The Broad Institute Genome Sequencing Platform"/>
            <person name="Ma L.-J."/>
            <person name="Dead R."/>
            <person name="Young S.K."/>
            <person name="Zeng Q."/>
            <person name="Gargeya S."/>
            <person name="Fitzgerald M."/>
            <person name="Haas B."/>
            <person name="Abouelleil A."/>
            <person name="Alvarado L."/>
            <person name="Arachchi H.M."/>
            <person name="Berlin A."/>
            <person name="Brown A."/>
            <person name="Chapman S.B."/>
            <person name="Chen Z."/>
            <person name="Dunbar C."/>
            <person name="Freedman E."/>
            <person name="Gearin G."/>
            <person name="Gellesch M."/>
            <person name="Goldberg J."/>
            <person name="Griggs A."/>
            <person name="Gujja S."/>
            <person name="Heiman D."/>
            <person name="Howarth C."/>
            <person name="Larson L."/>
            <person name="Lui A."/>
            <person name="MacDonald P.J.P."/>
            <person name="Mehta T."/>
            <person name="Montmayeur A."/>
            <person name="Murphy C."/>
            <person name="Neiman D."/>
            <person name="Pearson M."/>
            <person name="Priest M."/>
            <person name="Roberts A."/>
            <person name="Saif S."/>
            <person name="Shea T."/>
            <person name="Shenoy N."/>
            <person name="Sisk P."/>
            <person name="Stolte C."/>
            <person name="Sykes S."/>
            <person name="Yandava C."/>
            <person name="Wortman J."/>
            <person name="Nusbaum C."/>
            <person name="Birren B."/>
        </authorList>
    </citation>
    <scope>NUCLEOTIDE SEQUENCE</scope>
    <source>
        <strain>70-15</strain>
    </source>
</reference>
<evidence type="ECO:0000313" key="2">
    <source>
        <dbReference type="EMBL" id="EHA47859.1"/>
    </source>
</evidence>